<feature type="transmembrane region" description="Helical" evidence="1">
    <location>
        <begin position="162"/>
        <end position="187"/>
    </location>
</feature>
<dbReference type="Proteomes" id="UP001652625">
    <property type="component" value="Chromosome 06"/>
</dbReference>
<organism evidence="2 3">
    <name type="scientific">Hydra vulgaris</name>
    <name type="common">Hydra</name>
    <name type="synonym">Hydra attenuata</name>
    <dbReference type="NCBI Taxonomy" id="6087"/>
    <lineage>
        <taxon>Eukaryota</taxon>
        <taxon>Metazoa</taxon>
        <taxon>Cnidaria</taxon>
        <taxon>Hydrozoa</taxon>
        <taxon>Hydroidolina</taxon>
        <taxon>Anthoathecata</taxon>
        <taxon>Aplanulata</taxon>
        <taxon>Hydridae</taxon>
        <taxon>Hydra</taxon>
    </lineage>
</organism>
<keyword evidence="1" id="KW-0472">Membrane</keyword>
<feature type="transmembrane region" description="Helical" evidence="1">
    <location>
        <begin position="58"/>
        <end position="80"/>
    </location>
</feature>
<evidence type="ECO:0000313" key="2">
    <source>
        <dbReference type="Proteomes" id="UP001652625"/>
    </source>
</evidence>
<reference evidence="3" key="1">
    <citation type="submission" date="2025-08" db="UniProtKB">
        <authorList>
            <consortium name="RefSeq"/>
        </authorList>
    </citation>
    <scope>IDENTIFICATION</scope>
</reference>
<sequence>MVLPLVKTLIICFTALVYTIHLVFNTLAAKGGTNLFPMSASNVSKTFQLEVTPTGATFTIWGFIFAIQLSWIIYSITGIFKKNNTIDMLSTRFYLCFIANILFITVWLFSWSRRKTIECLIFIIIGQLCLNAAFALSCIDLRNYLSANKTNIKTFDIWCQRILVQNGLLFYATWTTVATLINVAIVLSYNMGISTVISSLISLSILGVLAAFWFYLENFVFRNYTEYTVSAYISLIYALTGVFSNITGKNAAVAGTVLALLLLTIVFFIIRVLIVCKKKKFVI</sequence>
<name>A0ABM4C4Z7_HYDVU</name>
<feature type="transmembrane region" description="Helical" evidence="1">
    <location>
        <begin position="252"/>
        <end position="274"/>
    </location>
</feature>
<feature type="transmembrane region" description="Helical" evidence="1">
    <location>
        <begin position="227"/>
        <end position="246"/>
    </location>
</feature>
<dbReference type="GeneID" id="105846010"/>
<accession>A0ABM4C4Z7</accession>
<protein>
    <submittedName>
        <fullName evidence="3">Uncharacterized protein LOC105846010 isoform X2</fullName>
    </submittedName>
</protein>
<gene>
    <name evidence="3" type="primary">LOC105846010</name>
</gene>
<proteinExistence type="predicted"/>
<feature type="transmembrane region" description="Helical" evidence="1">
    <location>
        <begin position="92"/>
        <end position="109"/>
    </location>
</feature>
<keyword evidence="1" id="KW-1133">Transmembrane helix</keyword>
<dbReference type="PANTHER" id="PTHR33802:SF1">
    <property type="entry name" value="XK-RELATED PROTEIN"/>
    <property type="match status" value="1"/>
</dbReference>
<dbReference type="RefSeq" id="XP_065656636.1">
    <property type="nucleotide sequence ID" value="XM_065800564.1"/>
</dbReference>
<keyword evidence="1" id="KW-0812">Transmembrane</keyword>
<evidence type="ECO:0000313" key="3">
    <source>
        <dbReference type="RefSeq" id="XP_065656636.1"/>
    </source>
</evidence>
<evidence type="ECO:0000256" key="1">
    <source>
        <dbReference type="SAM" id="Phobius"/>
    </source>
</evidence>
<dbReference type="PANTHER" id="PTHR33802">
    <property type="entry name" value="SI:CH211-161H7.5-RELATED"/>
    <property type="match status" value="1"/>
</dbReference>
<feature type="transmembrane region" description="Helical" evidence="1">
    <location>
        <begin position="193"/>
        <end position="215"/>
    </location>
</feature>
<keyword evidence="2" id="KW-1185">Reference proteome</keyword>
<feature type="transmembrane region" description="Helical" evidence="1">
    <location>
        <begin position="121"/>
        <end position="141"/>
    </location>
</feature>